<accession>A0A133XXQ1</accession>
<evidence type="ECO:0000313" key="3">
    <source>
        <dbReference type="EMBL" id="KXB35717.1"/>
    </source>
</evidence>
<feature type="coiled-coil region" evidence="2">
    <location>
        <begin position="277"/>
        <end position="304"/>
    </location>
</feature>
<dbReference type="EMBL" id="LSCQ01000060">
    <property type="protein sequence ID" value="KXB35717.1"/>
    <property type="molecule type" value="Genomic_DNA"/>
</dbReference>
<proteinExistence type="inferred from homology"/>
<organism evidence="3 4">
    <name type="scientific">Aerococcus christensenii</name>
    <dbReference type="NCBI Taxonomy" id="87541"/>
    <lineage>
        <taxon>Bacteria</taxon>
        <taxon>Bacillati</taxon>
        <taxon>Bacillota</taxon>
        <taxon>Bacilli</taxon>
        <taxon>Lactobacillales</taxon>
        <taxon>Aerococcaceae</taxon>
        <taxon>Aerococcus</taxon>
    </lineage>
</organism>
<protein>
    <submittedName>
        <fullName evidence="3">Plasmid recombination enzyme</fullName>
    </submittedName>
</protein>
<evidence type="ECO:0000256" key="1">
    <source>
        <dbReference type="ARBA" id="ARBA00010657"/>
    </source>
</evidence>
<keyword evidence="2" id="KW-0175">Coiled coil</keyword>
<dbReference type="InterPro" id="IPR001668">
    <property type="entry name" value="Mob_Pre"/>
</dbReference>
<dbReference type="Gene3D" id="3.30.930.30">
    <property type="match status" value="1"/>
</dbReference>
<comment type="caution">
    <text evidence="3">The sequence shown here is derived from an EMBL/GenBank/DDBJ whole genome shotgun (WGS) entry which is preliminary data.</text>
</comment>
<name>A0A133XXQ1_9LACT</name>
<gene>
    <name evidence="3" type="ORF">HMPREF3187_01180</name>
</gene>
<sequence length="407" mass="48622">MSCSFSKGTAGESSLKHNKREFTEKEFKEKFHEHIDQERTEKNRVIVQEDIQEAYKKIFGDAVKEYNAKQKRKDRKIKNYYRHVKSSKTLEVQREFVVQIGDKSDFRGLDDPKWQQANDMLERYLKGFQERNPNLHVFSAIIHNDEATPHMHMNLIPVAQGYKRGVSKQPSFNKALENLGYISPKEDTRVAFKEWRNREVEALESIMRDQGYERKIVGTNDYKDVHDYKAAQQEIDRQQERLNDRAKKALDYEKTLEIREKELDDREIELVKREKKIEQKETDVKKKESLIDKAKAKMNETLAQWQKAIQMQIQDWLDETKKKLEEYHSSDEYFAVKGFVAQASTELGKSYTSFRELWQDRWEEGEPTYDELVEKGREKEIKEINEHDFDIDVDEIYNYDYDDELEL</sequence>
<evidence type="ECO:0000256" key="2">
    <source>
        <dbReference type="SAM" id="Coils"/>
    </source>
</evidence>
<dbReference type="PATRIC" id="fig|87541.4.peg.1169"/>
<reference evidence="3 4" key="1">
    <citation type="submission" date="2016-01" db="EMBL/GenBank/DDBJ databases">
        <authorList>
            <person name="Oliw E.H."/>
        </authorList>
    </citation>
    <scope>NUCLEOTIDE SEQUENCE [LARGE SCALE GENOMIC DNA]</scope>
    <source>
        <strain evidence="3 4">KA00635</strain>
    </source>
</reference>
<evidence type="ECO:0000313" key="4">
    <source>
        <dbReference type="Proteomes" id="UP000070422"/>
    </source>
</evidence>
<comment type="similarity">
    <text evidence="1">Belongs to the plasmid mobilization pre family.</text>
</comment>
<dbReference type="Pfam" id="PF01076">
    <property type="entry name" value="Mob_Pre"/>
    <property type="match status" value="1"/>
</dbReference>
<dbReference type="GO" id="GO:0003677">
    <property type="term" value="F:DNA binding"/>
    <property type="evidence" value="ECO:0007669"/>
    <property type="project" value="InterPro"/>
</dbReference>
<dbReference type="Proteomes" id="UP000070422">
    <property type="component" value="Unassembled WGS sequence"/>
</dbReference>
<dbReference type="CDD" id="cd17242">
    <property type="entry name" value="MobM_relaxase"/>
    <property type="match status" value="1"/>
</dbReference>
<dbReference type="GO" id="GO:0006310">
    <property type="term" value="P:DNA recombination"/>
    <property type="evidence" value="ECO:0007669"/>
    <property type="project" value="InterPro"/>
</dbReference>
<dbReference type="AlphaFoldDB" id="A0A133XXQ1"/>